<evidence type="ECO:0000256" key="4">
    <source>
        <dbReference type="ARBA" id="ARBA00022989"/>
    </source>
</evidence>
<dbReference type="PROSITE" id="PS50845">
    <property type="entry name" value="RETICULON"/>
    <property type="match status" value="1"/>
</dbReference>
<gene>
    <name evidence="9" type="ORF">INT46_004894</name>
</gene>
<feature type="compositionally biased region" description="Low complexity" evidence="7">
    <location>
        <begin position="137"/>
        <end position="150"/>
    </location>
</feature>
<dbReference type="EMBL" id="JAEPRC010001204">
    <property type="protein sequence ID" value="KAG2189760.1"/>
    <property type="molecule type" value="Genomic_DNA"/>
</dbReference>
<feature type="domain" description="Reticulon" evidence="8">
    <location>
        <begin position="167"/>
        <end position="378"/>
    </location>
</feature>
<sequence>MDSFASHHQRPITPPNDRTKIHQQNVNQENDADISYIGRHGEEASLSDLAYLSKQNATANAIPPASTVPSAPSTTAANANPFVMKQDDQNSSILGDIPTQSTKRAKRMDDPFHDVRPTEPSITVPSSAPSSAPPLAPSSSAPSTSTLSSTRYGSGRTDTTHRIESEVLNILNWKNPARSGSILALIVGSIILTRWYSLVQIGSSLLTIAIGVNLIYVNFILQGQKLVSSTPDVSHPYNNVIHNDKHTMIDKQSVRHYSTVLTEVSETLIRALTRIVFVENTATSIKWMSIFFVIWKVSAHVSTMDIVLAVVTSAFIFPRLYINNKDVVDAQIHKGQTLIQTGIEKAQTAATTAAQDTYTKSRAAFAKAGTTGTDAKNTMSKESVTIKED</sequence>
<protein>
    <recommendedName>
        <fullName evidence="6">Reticulon-like protein</fullName>
    </recommendedName>
</protein>
<feature type="region of interest" description="Disordered" evidence="7">
    <location>
        <begin position="1"/>
        <end position="31"/>
    </location>
</feature>
<keyword evidence="3 6" id="KW-0256">Endoplasmic reticulum</keyword>
<evidence type="ECO:0000256" key="2">
    <source>
        <dbReference type="ARBA" id="ARBA00022692"/>
    </source>
</evidence>
<dbReference type="Proteomes" id="UP000650833">
    <property type="component" value="Unassembled WGS sequence"/>
</dbReference>
<feature type="compositionally biased region" description="Basic and acidic residues" evidence="7">
    <location>
        <begin position="107"/>
        <end position="117"/>
    </location>
</feature>
<evidence type="ECO:0000256" key="7">
    <source>
        <dbReference type="SAM" id="MobiDB-lite"/>
    </source>
</evidence>
<dbReference type="Pfam" id="PF02453">
    <property type="entry name" value="Reticulon"/>
    <property type="match status" value="1"/>
</dbReference>
<evidence type="ECO:0000256" key="3">
    <source>
        <dbReference type="ARBA" id="ARBA00022824"/>
    </source>
</evidence>
<name>A0A8H7QCU2_9FUNG</name>
<dbReference type="AlphaFoldDB" id="A0A8H7QCU2"/>
<keyword evidence="5" id="KW-0472">Membrane</keyword>
<feature type="region of interest" description="Disordered" evidence="7">
    <location>
        <begin position="84"/>
        <end position="158"/>
    </location>
</feature>
<keyword evidence="10" id="KW-1185">Reference proteome</keyword>
<keyword evidence="2" id="KW-0812">Transmembrane</keyword>
<comment type="subcellular location">
    <subcellularLocation>
        <location evidence="1 6">Endoplasmic reticulum membrane</location>
        <topology evidence="1 6">Multi-pass membrane protein</topology>
    </subcellularLocation>
</comment>
<evidence type="ECO:0000256" key="6">
    <source>
        <dbReference type="RuleBase" id="RU363132"/>
    </source>
</evidence>
<organism evidence="9 10">
    <name type="scientific">Mucor plumbeus</name>
    <dbReference type="NCBI Taxonomy" id="97098"/>
    <lineage>
        <taxon>Eukaryota</taxon>
        <taxon>Fungi</taxon>
        <taxon>Fungi incertae sedis</taxon>
        <taxon>Mucoromycota</taxon>
        <taxon>Mucoromycotina</taxon>
        <taxon>Mucoromycetes</taxon>
        <taxon>Mucorales</taxon>
        <taxon>Mucorineae</taxon>
        <taxon>Mucoraceae</taxon>
        <taxon>Mucor</taxon>
    </lineage>
</organism>
<dbReference type="GO" id="GO:0005789">
    <property type="term" value="C:endoplasmic reticulum membrane"/>
    <property type="evidence" value="ECO:0007669"/>
    <property type="project" value="UniProtKB-SubCell"/>
</dbReference>
<comment type="caution">
    <text evidence="9">The sequence shown here is derived from an EMBL/GenBank/DDBJ whole genome shotgun (WGS) entry which is preliminary data.</text>
</comment>
<evidence type="ECO:0000313" key="9">
    <source>
        <dbReference type="EMBL" id="KAG2189760.1"/>
    </source>
</evidence>
<evidence type="ECO:0000256" key="1">
    <source>
        <dbReference type="ARBA" id="ARBA00004477"/>
    </source>
</evidence>
<dbReference type="InterPro" id="IPR003388">
    <property type="entry name" value="Reticulon"/>
</dbReference>
<feature type="region of interest" description="Disordered" evidence="7">
    <location>
        <begin position="368"/>
        <end position="389"/>
    </location>
</feature>
<feature type="compositionally biased region" description="Polar residues" evidence="7">
    <location>
        <begin position="370"/>
        <end position="383"/>
    </location>
</feature>
<accession>A0A8H7QCU2</accession>
<feature type="compositionally biased region" description="Low complexity" evidence="7">
    <location>
        <begin position="120"/>
        <end position="130"/>
    </location>
</feature>
<reference evidence="9" key="1">
    <citation type="submission" date="2020-12" db="EMBL/GenBank/DDBJ databases">
        <title>Metabolic potential, ecology and presence of endohyphal bacteria is reflected in genomic diversity of Mucoromycotina.</title>
        <authorList>
            <person name="Muszewska A."/>
            <person name="Okrasinska A."/>
            <person name="Steczkiewicz K."/>
            <person name="Drgas O."/>
            <person name="Orlowska M."/>
            <person name="Perlinska-Lenart U."/>
            <person name="Aleksandrzak-Piekarczyk T."/>
            <person name="Szatraj K."/>
            <person name="Zielenkiewicz U."/>
            <person name="Pilsyk S."/>
            <person name="Malc E."/>
            <person name="Mieczkowski P."/>
            <person name="Kruszewska J.S."/>
            <person name="Biernat P."/>
            <person name="Pawlowska J."/>
        </authorList>
    </citation>
    <scope>NUCLEOTIDE SEQUENCE</scope>
    <source>
        <strain evidence="9">CBS 226.32</strain>
    </source>
</reference>
<dbReference type="OrthoDB" id="567788at2759"/>
<feature type="compositionally biased region" description="Polar residues" evidence="7">
    <location>
        <begin position="89"/>
        <end position="102"/>
    </location>
</feature>
<keyword evidence="4" id="KW-1133">Transmembrane helix</keyword>
<evidence type="ECO:0000256" key="5">
    <source>
        <dbReference type="ARBA" id="ARBA00023136"/>
    </source>
</evidence>
<evidence type="ECO:0000259" key="8">
    <source>
        <dbReference type="PROSITE" id="PS50845"/>
    </source>
</evidence>
<proteinExistence type="predicted"/>
<evidence type="ECO:0000313" key="10">
    <source>
        <dbReference type="Proteomes" id="UP000650833"/>
    </source>
</evidence>